<reference evidence="1 2" key="1">
    <citation type="submission" date="2024-09" db="EMBL/GenBank/DDBJ databases">
        <authorList>
            <person name="Sun Q."/>
            <person name="Mori K."/>
        </authorList>
    </citation>
    <scope>NUCLEOTIDE SEQUENCE [LARGE SCALE GENOMIC DNA]</scope>
    <source>
        <strain evidence="1 2">CECT 8460</strain>
    </source>
</reference>
<dbReference type="EMBL" id="JBHMFB010000029">
    <property type="protein sequence ID" value="MFB9090227.1"/>
    <property type="molecule type" value="Genomic_DNA"/>
</dbReference>
<gene>
    <name evidence="1" type="ORF">ACFFUU_11490</name>
</gene>
<accession>A0ABV5GHH4</accession>
<name>A0ABV5GHH4_9FLAO</name>
<evidence type="ECO:0000313" key="1">
    <source>
        <dbReference type="EMBL" id="MFB9090227.1"/>
    </source>
</evidence>
<sequence>MKLLIILLFSSTVFSQSFEKIEKNDNLKKYNSLKITNFFNKKKKTGWSKKIILKDGKISGISNYNKSTLTYNSEYRYDKNNDLDFEIIKFEINKGKINDTIDYSYTYNEKKQLIEKVDLVKRYFSNFNDKNLPQTIESEKTAIDSVFGFRKELKYDSKNNIIEEKEYSKIDNQIKIDITFYKYDSFNNVIELNRESEPKEEYPIIMTGGRAHYQNEKFRYVYNKDNLWVEKYWIVENKEYLIQKRKFK</sequence>
<dbReference type="Proteomes" id="UP001589576">
    <property type="component" value="Unassembled WGS sequence"/>
</dbReference>
<proteinExistence type="predicted"/>
<keyword evidence="2" id="KW-1185">Reference proteome</keyword>
<protein>
    <submittedName>
        <fullName evidence="1">Uncharacterized protein</fullName>
    </submittedName>
</protein>
<evidence type="ECO:0000313" key="2">
    <source>
        <dbReference type="Proteomes" id="UP001589576"/>
    </source>
</evidence>
<dbReference type="RefSeq" id="WP_290285208.1">
    <property type="nucleotide sequence ID" value="NZ_JAUFQN010000019.1"/>
</dbReference>
<comment type="caution">
    <text evidence="1">The sequence shown here is derived from an EMBL/GenBank/DDBJ whole genome shotgun (WGS) entry which is preliminary data.</text>
</comment>
<organism evidence="1 2">
    <name type="scientific">Flavobacterium paronense</name>
    <dbReference type="NCBI Taxonomy" id="1392775"/>
    <lineage>
        <taxon>Bacteria</taxon>
        <taxon>Pseudomonadati</taxon>
        <taxon>Bacteroidota</taxon>
        <taxon>Flavobacteriia</taxon>
        <taxon>Flavobacteriales</taxon>
        <taxon>Flavobacteriaceae</taxon>
        <taxon>Flavobacterium</taxon>
    </lineage>
</organism>